<reference evidence="8 9" key="2">
    <citation type="journal article" date="2017" name="Genome Biol.">
        <title>New reference genome sequences of hot pepper reveal the massive evolution of plant disease-resistance genes by retroduplication.</title>
        <authorList>
            <person name="Kim S."/>
            <person name="Park J."/>
            <person name="Yeom S.I."/>
            <person name="Kim Y.M."/>
            <person name="Seo E."/>
            <person name="Kim K.T."/>
            <person name="Kim M.S."/>
            <person name="Lee J.M."/>
            <person name="Cheong K."/>
            <person name="Shin H.S."/>
            <person name="Kim S.B."/>
            <person name="Han K."/>
            <person name="Lee J."/>
            <person name="Park M."/>
            <person name="Lee H.A."/>
            <person name="Lee H.Y."/>
            <person name="Lee Y."/>
            <person name="Oh S."/>
            <person name="Lee J.H."/>
            <person name="Choi E."/>
            <person name="Choi E."/>
            <person name="Lee S.E."/>
            <person name="Jeon J."/>
            <person name="Kim H."/>
            <person name="Choi G."/>
            <person name="Song H."/>
            <person name="Lee J."/>
            <person name="Lee S.C."/>
            <person name="Kwon J.K."/>
            <person name="Lee H.Y."/>
            <person name="Koo N."/>
            <person name="Hong Y."/>
            <person name="Kim R.W."/>
            <person name="Kang W.H."/>
            <person name="Huh J.H."/>
            <person name="Kang B.C."/>
            <person name="Yang T.J."/>
            <person name="Lee Y.H."/>
            <person name="Bennetzen J.L."/>
            <person name="Choi D."/>
        </authorList>
    </citation>
    <scope>NUCLEOTIDE SEQUENCE [LARGE SCALE GENOMIC DNA]</scope>
    <source>
        <strain evidence="9">cv. CM334</strain>
    </source>
</reference>
<name>A0A2G3AFH1_CAPAN</name>
<feature type="transmembrane region" description="Helical" evidence="7">
    <location>
        <begin position="130"/>
        <end position="153"/>
    </location>
</feature>
<comment type="similarity">
    <text evidence="6">Belongs to the MIP/aquaporin (TC 1.A.8) family.</text>
</comment>
<protein>
    <submittedName>
        <fullName evidence="8">Aquaporin TIP1-3</fullName>
    </submittedName>
</protein>
<dbReference type="PANTHER" id="PTHR45665:SF32">
    <property type="entry name" value="AQUAPORIN TIP1-3-LIKE"/>
    <property type="match status" value="1"/>
</dbReference>
<dbReference type="PROSITE" id="PS00221">
    <property type="entry name" value="MIP"/>
    <property type="match status" value="1"/>
</dbReference>
<dbReference type="InterPro" id="IPR000425">
    <property type="entry name" value="MIP"/>
</dbReference>
<dbReference type="CDD" id="cd00333">
    <property type="entry name" value="MIP"/>
    <property type="match status" value="1"/>
</dbReference>
<evidence type="ECO:0000256" key="4">
    <source>
        <dbReference type="ARBA" id="ARBA00022989"/>
    </source>
</evidence>
<dbReference type="InterPro" id="IPR034294">
    <property type="entry name" value="Aquaporin_transptr"/>
</dbReference>
<feature type="transmembrane region" description="Helical" evidence="7">
    <location>
        <begin position="100"/>
        <end position="118"/>
    </location>
</feature>
<evidence type="ECO:0000256" key="2">
    <source>
        <dbReference type="ARBA" id="ARBA00022448"/>
    </source>
</evidence>
<dbReference type="Pfam" id="PF00230">
    <property type="entry name" value="MIP"/>
    <property type="match status" value="1"/>
</dbReference>
<keyword evidence="4 7" id="KW-1133">Transmembrane helix</keyword>
<dbReference type="GO" id="GO:0015250">
    <property type="term" value="F:water channel activity"/>
    <property type="evidence" value="ECO:0000318"/>
    <property type="project" value="GO_Central"/>
</dbReference>
<proteinExistence type="inferred from homology"/>
<dbReference type="Gene3D" id="1.20.1080.10">
    <property type="entry name" value="Glycerol uptake facilitator protein"/>
    <property type="match status" value="1"/>
</dbReference>
<organism evidence="8 9">
    <name type="scientific">Capsicum annuum</name>
    <name type="common">Capsicum pepper</name>
    <dbReference type="NCBI Taxonomy" id="4072"/>
    <lineage>
        <taxon>Eukaryota</taxon>
        <taxon>Viridiplantae</taxon>
        <taxon>Streptophyta</taxon>
        <taxon>Embryophyta</taxon>
        <taxon>Tracheophyta</taxon>
        <taxon>Spermatophyta</taxon>
        <taxon>Magnoliopsida</taxon>
        <taxon>eudicotyledons</taxon>
        <taxon>Gunneridae</taxon>
        <taxon>Pentapetalae</taxon>
        <taxon>asterids</taxon>
        <taxon>lamiids</taxon>
        <taxon>Solanales</taxon>
        <taxon>Solanaceae</taxon>
        <taxon>Solanoideae</taxon>
        <taxon>Capsiceae</taxon>
        <taxon>Capsicum</taxon>
    </lineage>
</organism>
<feature type="transmembrane region" description="Helical" evidence="7">
    <location>
        <begin position="173"/>
        <end position="195"/>
    </location>
</feature>
<keyword evidence="9" id="KW-1185">Reference proteome</keyword>
<dbReference type="InterPro" id="IPR022357">
    <property type="entry name" value="MIP_CS"/>
</dbReference>
<dbReference type="GO" id="GO:0016020">
    <property type="term" value="C:membrane"/>
    <property type="evidence" value="ECO:0000318"/>
    <property type="project" value="GO_Central"/>
</dbReference>
<sequence length="351" mass="38253">MMTSDGAATPGGGFIAAAISHAFSLFVAVSMSANISGGHVNPAVTFGTFLGGHISLFKTILYWIAQLLGSVTALFLLKIATGGLDTSSYALRGGETPWNAVIFMIVMTFQLVYTVYATTIDPKSGDMECIAPISIGFVVGANTLGGGGLYGAAMNPAMAFGQAVDSWKWNSQWIYWFGPFVGAAIAALVYEAIFISSRNTHEQLPTKVGILGMSSVVNDKNFEIAMYARNSPSGSNNQKFKKNFNLQCDFCKLKGHTKENCWKLVGYPQDYKAKKKFKHEGSNTAYNVSVGLHEGSMDQHGYDQYAGVHLPFGFKFPKFEKYDRHDDPVAHLRRYYNQLSGAGGKEELLME</sequence>
<comment type="caution">
    <text evidence="8">The sequence shown here is derived from an EMBL/GenBank/DDBJ whole genome shotgun (WGS) entry which is preliminary data.</text>
</comment>
<accession>A0A2G3AFH1</accession>
<keyword evidence="3 6" id="KW-0812">Transmembrane</keyword>
<evidence type="ECO:0000256" key="5">
    <source>
        <dbReference type="ARBA" id="ARBA00023136"/>
    </source>
</evidence>
<dbReference type="GO" id="GO:0006833">
    <property type="term" value="P:water transport"/>
    <property type="evidence" value="ECO:0000318"/>
    <property type="project" value="GO_Central"/>
</dbReference>
<dbReference type="Gramene" id="PHT92977">
    <property type="protein sequence ID" value="PHT92977"/>
    <property type="gene ID" value="T459_00859"/>
</dbReference>
<dbReference type="EMBL" id="AYRZ02000001">
    <property type="protein sequence ID" value="PHT92977.1"/>
    <property type="molecule type" value="Genomic_DNA"/>
</dbReference>
<feature type="transmembrane region" description="Helical" evidence="7">
    <location>
        <begin position="60"/>
        <end position="80"/>
    </location>
</feature>
<gene>
    <name evidence="8" type="ORF">T459_00859</name>
</gene>
<keyword evidence="2 6" id="KW-0813">Transport</keyword>
<evidence type="ECO:0000313" key="8">
    <source>
        <dbReference type="EMBL" id="PHT92977.1"/>
    </source>
</evidence>
<evidence type="ECO:0000256" key="6">
    <source>
        <dbReference type="RuleBase" id="RU000477"/>
    </source>
</evidence>
<evidence type="ECO:0000313" key="9">
    <source>
        <dbReference type="Proteomes" id="UP000222542"/>
    </source>
</evidence>
<dbReference type="STRING" id="4072.A0A2G3AFH1"/>
<dbReference type="AlphaFoldDB" id="A0A2G3AFH1"/>
<evidence type="ECO:0000256" key="1">
    <source>
        <dbReference type="ARBA" id="ARBA00004141"/>
    </source>
</evidence>
<dbReference type="SUPFAM" id="SSF81338">
    <property type="entry name" value="Aquaporin-like"/>
    <property type="match status" value="1"/>
</dbReference>
<evidence type="ECO:0000256" key="3">
    <source>
        <dbReference type="ARBA" id="ARBA00022692"/>
    </source>
</evidence>
<keyword evidence="5 7" id="KW-0472">Membrane</keyword>
<comment type="subcellular location">
    <subcellularLocation>
        <location evidence="1">Membrane</location>
        <topology evidence="1">Multi-pass membrane protein</topology>
    </subcellularLocation>
</comment>
<reference evidence="8 9" key="1">
    <citation type="journal article" date="2014" name="Nat. Genet.">
        <title>Genome sequence of the hot pepper provides insights into the evolution of pungency in Capsicum species.</title>
        <authorList>
            <person name="Kim S."/>
            <person name="Park M."/>
            <person name="Yeom S.I."/>
            <person name="Kim Y.M."/>
            <person name="Lee J.M."/>
            <person name="Lee H.A."/>
            <person name="Seo E."/>
            <person name="Choi J."/>
            <person name="Cheong K."/>
            <person name="Kim K.T."/>
            <person name="Jung K."/>
            <person name="Lee G.W."/>
            <person name="Oh S.K."/>
            <person name="Bae C."/>
            <person name="Kim S.B."/>
            <person name="Lee H.Y."/>
            <person name="Kim S.Y."/>
            <person name="Kim M.S."/>
            <person name="Kang B.C."/>
            <person name="Jo Y.D."/>
            <person name="Yang H.B."/>
            <person name="Jeong H.J."/>
            <person name="Kang W.H."/>
            <person name="Kwon J.K."/>
            <person name="Shin C."/>
            <person name="Lim J.Y."/>
            <person name="Park J.H."/>
            <person name="Huh J.H."/>
            <person name="Kim J.S."/>
            <person name="Kim B.D."/>
            <person name="Cohen O."/>
            <person name="Paran I."/>
            <person name="Suh M.C."/>
            <person name="Lee S.B."/>
            <person name="Kim Y.K."/>
            <person name="Shin Y."/>
            <person name="Noh S.J."/>
            <person name="Park J."/>
            <person name="Seo Y.S."/>
            <person name="Kwon S.Y."/>
            <person name="Kim H.A."/>
            <person name="Park J.M."/>
            <person name="Kim H.J."/>
            <person name="Choi S.B."/>
            <person name="Bosland P.W."/>
            <person name="Reeves G."/>
            <person name="Jo S.H."/>
            <person name="Lee B.W."/>
            <person name="Cho H.T."/>
            <person name="Choi H.S."/>
            <person name="Lee M.S."/>
            <person name="Yu Y."/>
            <person name="Do Choi Y."/>
            <person name="Park B.S."/>
            <person name="van Deynze A."/>
            <person name="Ashrafi H."/>
            <person name="Hill T."/>
            <person name="Kim W.T."/>
            <person name="Pai H.S."/>
            <person name="Ahn H.K."/>
            <person name="Yeam I."/>
            <person name="Giovannoni J.J."/>
            <person name="Rose J.K."/>
            <person name="Sorensen I."/>
            <person name="Lee S.J."/>
            <person name="Kim R.W."/>
            <person name="Choi I.Y."/>
            <person name="Choi B.S."/>
            <person name="Lim J.S."/>
            <person name="Lee Y.H."/>
            <person name="Choi D."/>
        </authorList>
    </citation>
    <scope>NUCLEOTIDE SEQUENCE [LARGE SCALE GENOMIC DNA]</scope>
    <source>
        <strain evidence="9">cv. CM334</strain>
    </source>
</reference>
<feature type="transmembrane region" description="Helical" evidence="7">
    <location>
        <begin position="12"/>
        <end position="29"/>
    </location>
</feature>
<dbReference type="InterPro" id="IPR023271">
    <property type="entry name" value="Aquaporin-like"/>
</dbReference>
<evidence type="ECO:0000256" key="7">
    <source>
        <dbReference type="SAM" id="Phobius"/>
    </source>
</evidence>
<dbReference type="PANTHER" id="PTHR45665">
    <property type="entry name" value="AQUAPORIN-8"/>
    <property type="match status" value="1"/>
</dbReference>
<dbReference type="Proteomes" id="UP000222542">
    <property type="component" value="Unassembled WGS sequence"/>
</dbReference>
<dbReference type="PRINTS" id="PR00783">
    <property type="entry name" value="MINTRINSICP"/>
</dbReference>